<dbReference type="PROSITE" id="PS50940">
    <property type="entry name" value="CHIT_BIND_II"/>
    <property type="match status" value="1"/>
</dbReference>
<comment type="caution">
    <text evidence="3">The sequence shown here is derived from an EMBL/GenBank/DDBJ whole genome shotgun (WGS) entry which is preliminary data.</text>
</comment>
<accession>A0A1D2M666</accession>
<protein>
    <submittedName>
        <fullName evidence="3">Putative chitinase 3</fullName>
    </submittedName>
</protein>
<dbReference type="OMA" id="YWICADG"/>
<dbReference type="InterPro" id="IPR036508">
    <property type="entry name" value="Chitin-bd_dom_sf"/>
</dbReference>
<dbReference type="InterPro" id="IPR002557">
    <property type="entry name" value="Chitin-bd_dom"/>
</dbReference>
<dbReference type="SMART" id="SM00494">
    <property type="entry name" value="ChtBD2"/>
    <property type="match status" value="1"/>
</dbReference>
<dbReference type="EMBL" id="LJIJ01003568">
    <property type="protein sequence ID" value="ODM88466.1"/>
    <property type="molecule type" value="Genomic_DNA"/>
</dbReference>
<evidence type="ECO:0000256" key="1">
    <source>
        <dbReference type="SAM" id="MobiDB-lite"/>
    </source>
</evidence>
<dbReference type="AlphaFoldDB" id="A0A1D2M666"/>
<dbReference type="GO" id="GO:0008061">
    <property type="term" value="F:chitin binding"/>
    <property type="evidence" value="ECO:0007669"/>
    <property type="project" value="InterPro"/>
</dbReference>
<sequence length="352" mass="39083">IACGQQEECPTDGIAYLPHPDCTHYIICVNGEGSEAECPRPLYYNPRTEHCGFPENVPECVGGTRPPNNGTTTVPTSTTSEDSSTFPPTEEPTLEPSSTETPPTNTLTQCGQTIKADSGFIEYKLNQNYSAGELCAFIIRLDKYTGCDFTLESSGVGDSTSDTITIFRITDEQDTLQSVTLDSINSTAYLYYSTFVVVFKTTTNGGTGFRLRFESQHNFSEKVLGYPLVFNNQSKVPLQFPLNPNATGVAEWNPIVLTSGAKLITPPVLDFELVVYDYFYSQNCSSWINVHSFDGTTAMFHQRICGYRGQKSVSFLTKGLFIVVFSRVPFRQKIFWDPSNGLTLISKQFNKF</sequence>
<name>A0A1D2M666_ORCCI</name>
<organism evidence="3 4">
    <name type="scientific">Orchesella cincta</name>
    <name type="common">Springtail</name>
    <name type="synonym">Podura cincta</name>
    <dbReference type="NCBI Taxonomy" id="48709"/>
    <lineage>
        <taxon>Eukaryota</taxon>
        <taxon>Metazoa</taxon>
        <taxon>Ecdysozoa</taxon>
        <taxon>Arthropoda</taxon>
        <taxon>Hexapoda</taxon>
        <taxon>Collembola</taxon>
        <taxon>Entomobryomorpha</taxon>
        <taxon>Entomobryoidea</taxon>
        <taxon>Orchesellidae</taxon>
        <taxon>Orchesellinae</taxon>
        <taxon>Orchesella</taxon>
    </lineage>
</organism>
<dbReference type="SUPFAM" id="SSF57625">
    <property type="entry name" value="Invertebrate chitin-binding proteins"/>
    <property type="match status" value="1"/>
</dbReference>
<keyword evidence="4" id="KW-1185">Reference proteome</keyword>
<feature type="non-terminal residue" evidence="3">
    <location>
        <position position="1"/>
    </location>
</feature>
<dbReference type="SUPFAM" id="SSF49854">
    <property type="entry name" value="Spermadhesin, CUB domain"/>
    <property type="match status" value="1"/>
</dbReference>
<reference evidence="3 4" key="1">
    <citation type="journal article" date="2016" name="Genome Biol. Evol.">
        <title>Gene Family Evolution Reflects Adaptation to Soil Environmental Stressors in the Genome of the Collembolan Orchesella cincta.</title>
        <authorList>
            <person name="Faddeeva-Vakhrusheva A."/>
            <person name="Derks M.F."/>
            <person name="Anvar S.Y."/>
            <person name="Agamennone V."/>
            <person name="Suring W."/>
            <person name="Smit S."/>
            <person name="van Straalen N.M."/>
            <person name="Roelofs D."/>
        </authorList>
    </citation>
    <scope>NUCLEOTIDE SEQUENCE [LARGE SCALE GENOMIC DNA]</scope>
    <source>
        <tissue evidence="3">Mixed pool</tissue>
    </source>
</reference>
<dbReference type="Gene3D" id="2.170.140.10">
    <property type="entry name" value="Chitin binding domain"/>
    <property type="match status" value="1"/>
</dbReference>
<dbReference type="OrthoDB" id="6020543at2759"/>
<feature type="domain" description="Chitin-binding type-2" evidence="2">
    <location>
        <begin position="6"/>
        <end position="62"/>
    </location>
</feature>
<feature type="compositionally biased region" description="Low complexity" evidence="1">
    <location>
        <begin position="64"/>
        <end position="88"/>
    </location>
</feature>
<evidence type="ECO:0000313" key="4">
    <source>
        <dbReference type="Proteomes" id="UP000094527"/>
    </source>
</evidence>
<evidence type="ECO:0000313" key="3">
    <source>
        <dbReference type="EMBL" id="ODM88466.1"/>
    </source>
</evidence>
<gene>
    <name evidence="3" type="ORF">Ocin01_18216</name>
</gene>
<dbReference type="Gene3D" id="2.60.120.290">
    <property type="entry name" value="Spermadhesin, CUB domain"/>
    <property type="match status" value="1"/>
</dbReference>
<feature type="compositionally biased region" description="Low complexity" evidence="1">
    <location>
        <begin position="94"/>
        <end position="106"/>
    </location>
</feature>
<feature type="region of interest" description="Disordered" evidence="1">
    <location>
        <begin position="62"/>
        <end position="106"/>
    </location>
</feature>
<dbReference type="Proteomes" id="UP000094527">
    <property type="component" value="Unassembled WGS sequence"/>
</dbReference>
<dbReference type="InterPro" id="IPR035914">
    <property type="entry name" value="Sperma_CUB_dom_sf"/>
</dbReference>
<dbReference type="GO" id="GO:0005576">
    <property type="term" value="C:extracellular region"/>
    <property type="evidence" value="ECO:0007669"/>
    <property type="project" value="InterPro"/>
</dbReference>
<evidence type="ECO:0000259" key="2">
    <source>
        <dbReference type="PROSITE" id="PS50940"/>
    </source>
</evidence>
<proteinExistence type="predicted"/>
<dbReference type="Pfam" id="PF01607">
    <property type="entry name" value="CBM_14"/>
    <property type="match status" value="1"/>
</dbReference>